<dbReference type="Proteomes" id="UP000613011">
    <property type="component" value="Unassembled WGS sequence"/>
</dbReference>
<dbReference type="AlphaFoldDB" id="A0A937D3A9"/>
<protein>
    <submittedName>
        <fullName evidence="1">Uncharacterized protein</fullName>
    </submittedName>
</protein>
<keyword evidence="2" id="KW-1185">Reference proteome</keyword>
<name>A0A937D3A9_9BURK</name>
<organism evidence="1 2">
    <name type="scientific">Ramlibacter aurantiacus</name>
    <dbReference type="NCBI Taxonomy" id="2801330"/>
    <lineage>
        <taxon>Bacteria</taxon>
        <taxon>Pseudomonadati</taxon>
        <taxon>Pseudomonadota</taxon>
        <taxon>Betaproteobacteria</taxon>
        <taxon>Burkholderiales</taxon>
        <taxon>Comamonadaceae</taxon>
        <taxon>Ramlibacter</taxon>
    </lineage>
</organism>
<dbReference type="RefSeq" id="WP_201685722.1">
    <property type="nucleotide sequence ID" value="NZ_JAEQNA010000008.1"/>
</dbReference>
<comment type="caution">
    <text evidence="1">The sequence shown here is derived from an EMBL/GenBank/DDBJ whole genome shotgun (WGS) entry which is preliminary data.</text>
</comment>
<accession>A0A937D3A9</accession>
<evidence type="ECO:0000313" key="1">
    <source>
        <dbReference type="EMBL" id="MBL0422479.1"/>
    </source>
</evidence>
<reference evidence="1" key="1">
    <citation type="submission" date="2021-01" db="EMBL/GenBank/DDBJ databases">
        <title>Ramlibacter sp. strain AW1 16S ribosomal RNA gene Genome sequencing and assembly.</title>
        <authorList>
            <person name="Kang M."/>
        </authorList>
    </citation>
    <scope>NUCLEOTIDE SEQUENCE</scope>
    <source>
        <strain evidence="1">AW1</strain>
    </source>
</reference>
<dbReference type="EMBL" id="JAEQNA010000008">
    <property type="protein sequence ID" value="MBL0422479.1"/>
    <property type="molecule type" value="Genomic_DNA"/>
</dbReference>
<evidence type="ECO:0000313" key="2">
    <source>
        <dbReference type="Proteomes" id="UP000613011"/>
    </source>
</evidence>
<gene>
    <name evidence="1" type="ORF">JI739_19180</name>
</gene>
<sequence length="56" mass="6365">MQRLFRGPTLNPLNVEYRQVGALIPYARNPRAHTQEQVARIAGLESQRLVIPEPAQ</sequence>
<proteinExistence type="predicted"/>